<protein>
    <submittedName>
        <fullName evidence="1">Uncharacterized protein</fullName>
    </submittedName>
</protein>
<dbReference type="EMBL" id="BJWL01000007">
    <property type="protein sequence ID" value="GFY91149.1"/>
    <property type="molecule type" value="Genomic_DNA"/>
</dbReference>
<organism evidence="1 2">
    <name type="scientific">Actinidia rufa</name>
    <dbReference type="NCBI Taxonomy" id="165716"/>
    <lineage>
        <taxon>Eukaryota</taxon>
        <taxon>Viridiplantae</taxon>
        <taxon>Streptophyta</taxon>
        <taxon>Embryophyta</taxon>
        <taxon>Tracheophyta</taxon>
        <taxon>Spermatophyta</taxon>
        <taxon>Magnoliopsida</taxon>
        <taxon>eudicotyledons</taxon>
        <taxon>Gunneridae</taxon>
        <taxon>Pentapetalae</taxon>
        <taxon>asterids</taxon>
        <taxon>Ericales</taxon>
        <taxon>Actinidiaceae</taxon>
        <taxon>Actinidia</taxon>
    </lineage>
</organism>
<gene>
    <name evidence="1" type="ORF">Acr_07g0013450</name>
</gene>
<proteinExistence type="predicted"/>
<sequence length="173" mass="19500">MYICSKTVRRRPSTSHFTPSFSDGSIAGISFLGNYNKGQLACSTTLESNFACFSKELIFFFDFWISADYSFIRSEMVVALWRLYKTKIEEIISTQIAKRKLKSTRGQDTYLSLLHHKKIRISSEPSSTRLVTSLGNMIVYARAKMVSWSLTESATVTCLLSSVVENLGFQSSA</sequence>
<dbReference type="Proteomes" id="UP000585474">
    <property type="component" value="Unassembled WGS sequence"/>
</dbReference>
<keyword evidence="2" id="KW-1185">Reference proteome</keyword>
<name>A0A7J0EYU9_9ERIC</name>
<accession>A0A7J0EYU9</accession>
<evidence type="ECO:0000313" key="2">
    <source>
        <dbReference type="Proteomes" id="UP000585474"/>
    </source>
</evidence>
<reference evidence="1 2" key="1">
    <citation type="submission" date="2019-07" db="EMBL/GenBank/DDBJ databases">
        <title>De Novo Assembly of kiwifruit Actinidia rufa.</title>
        <authorList>
            <person name="Sugita-Konishi S."/>
            <person name="Sato K."/>
            <person name="Mori E."/>
            <person name="Abe Y."/>
            <person name="Kisaki G."/>
            <person name="Hamano K."/>
            <person name="Suezawa K."/>
            <person name="Otani M."/>
            <person name="Fukuda T."/>
            <person name="Manabe T."/>
            <person name="Gomi K."/>
            <person name="Tabuchi M."/>
            <person name="Akimitsu K."/>
            <person name="Kataoka I."/>
        </authorList>
    </citation>
    <scope>NUCLEOTIDE SEQUENCE [LARGE SCALE GENOMIC DNA]</scope>
    <source>
        <strain evidence="2">cv. Fuchu</strain>
    </source>
</reference>
<dbReference type="AlphaFoldDB" id="A0A7J0EYU9"/>
<comment type="caution">
    <text evidence="1">The sequence shown here is derived from an EMBL/GenBank/DDBJ whole genome shotgun (WGS) entry which is preliminary data.</text>
</comment>
<evidence type="ECO:0000313" key="1">
    <source>
        <dbReference type="EMBL" id="GFY91149.1"/>
    </source>
</evidence>